<sequence length="153" mass="17513">MFDLDGTLSDTRHRLYLVESAPRDWNAFFRAAGDDPPLPAGIALAREWAESCDLGYVTGRPERCRKATERWLREQRLPTGELWMRGASDRRPARVTKPQLLRRLAANRRIAVVVDDDEQVCDAYRRAGFRVLRADWMPGSQTLDQAQEGQGRT</sequence>
<reference evidence="2 3" key="1">
    <citation type="journal article" date="2016" name="Front. Microbiol.">
        <title>Comparative Genomics Analysis of Streptomyces Species Reveals Their Adaptation to the Marine Environment and Their Diversity at the Genomic Level.</title>
        <authorList>
            <person name="Tian X."/>
            <person name="Zhang Z."/>
            <person name="Yang T."/>
            <person name="Chen M."/>
            <person name="Li J."/>
            <person name="Chen F."/>
            <person name="Yang J."/>
            <person name="Li W."/>
            <person name="Zhang B."/>
            <person name="Zhang Z."/>
            <person name="Wu J."/>
            <person name="Zhang C."/>
            <person name="Long L."/>
            <person name="Xiao J."/>
        </authorList>
    </citation>
    <scope>NUCLEOTIDE SEQUENCE [LARGE SCALE GENOMIC DNA]</scope>
    <source>
        <strain evidence="2 3">SCSIO 02100</strain>
    </source>
</reference>
<dbReference type="InterPro" id="IPR056782">
    <property type="entry name" value="HAD_PNKP"/>
</dbReference>
<proteinExistence type="predicted"/>
<dbReference type="InterPro" id="IPR023214">
    <property type="entry name" value="HAD_sf"/>
</dbReference>
<comment type="caution">
    <text evidence="2">The sequence shown here is derived from an EMBL/GenBank/DDBJ whole genome shotgun (WGS) entry which is preliminary data.</text>
</comment>
<evidence type="ECO:0000313" key="3">
    <source>
        <dbReference type="Proteomes" id="UP000176101"/>
    </source>
</evidence>
<dbReference type="InterPro" id="IPR036412">
    <property type="entry name" value="HAD-like_sf"/>
</dbReference>
<gene>
    <name evidence="2" type="ORF">AN216_08080</name>
</gene>
<evidence type="ECO:0000313" key="2">
    <source>
        <dbReference type="EMBL" id="OEV04364.1"/>
    </source>
</evidence>
<keyword evidence="3" id="KW-1185">Reference proteome</keyword>
<feature type="domain" description="Polynucleotide kinase PNKP phosphatase" evidence="1">
    <location>
        <begin position="1"/>
        <end position="133"/>
    </location>
</feature>
<accession>A0A1E7KKF0</accession>
<dbReference type="Proteomes" id="UP000176101">
    <property type="component" value="Unassembled WGS sequence"/>
</dbReference>
<dbReference type="Pfam" id="PF25109">
    <property type="entry name" value="HAD_PNKP"/>
    <property type="match status" value="1"/>
</dbReference>
<organism evidence="2 3">
    <name type="scientific">Streptomyces oceani</name>
    <dbReference type="NCBI Taxonomy" id="1075402"/>
    <lineage>
        <taxon>Bacteria</taxon>
        <taxon>Bacillati</taxon>
        <taxon>Actinomycetota</taxon>
        <taxon>Actinomycetes</taxon>
        <taxon>Kitasatosporales</taxon>
        <taxon>Streptomycetaceae</taxon>
        <taxon>Streptomyces</taxon>
    </lineage>
</organism>
<dbReference type="AlphaFoldDB" id="A0A1E7KKF0"/>
<evidence type="ECO:0000259" key="1">
    <source>
        <dbReference type="Pfam" id="PF25109"/>
    </source>
</evidence>
<dbReference type="STRING" id="1075402.AN216_08080"/>
<dbReference type="PATRIC" id="fig|1075402.3.peg.4423"/>
<dbReference type="EMBL" id="LJGU01000114">
    <property type="protein sequence ID" value="OEV04364.1"/>
    <property type="molecule type" value="Genomic_DNA"/>
</dbReference>
<dbReference type="Gene3D" id="3.40.50.1000">
    <property type="entry name" value="HAD superfamily/HAD-like"/>
    <property type="match status" value="1"/>
</dbReference>
<protein>
    <submittedName>
        <fullName evidence="2">Nucleotidase</fullName>
    </submittedName>
</protein>
<dbReference type="SUPFAM" id="SSF56784">
    <property type="entry name" value="HAD-like"/>
    <property type="match status" value="1"/>
</dbReference>
<dbReference type="OrthoDB" id="5189293at2"/>
<name>A0A1E7KKF0_9ACTN</name>